<evidence type="ECO:0000256" key="1">
    <source>
        <dbReference type="SAM" id="MobiDB-lite"/>
    </source>
</evidence>
<evidence type="ECO:0000313" key="3">
    <source>
        <dbReference type="EMBL" id="KAG7373601.1"/>
    </source>
</evidence>
<sequence length="498" mass="53277">MSKSGESDDDVDNDGTIHDVKQETEDKKQAEEEDEGENVEEKNETTTMTPSPNEKENDDENELIQSSHNDDDDDVKPEEPMEEDPKPSDDGDGLVKKDGEEEEKEEEKEVEADDENNDEGKKDLSLVEQAQAEEVNGKGGPAPPDAVRPKNNDILFGRGKPFQNHPGNRKMLGLIDQYKQQYSESPRDRKRPIVEEIIGMLTADGGRFLRRYNEDVNSNWWIEVNRQVAFDKVSHAFRSRGRPKLDKNATTVVSMQRQQQQHHHPQMGPYGMPIAAGGPHPHHPHPHHPHFAMPMGQFGGMMAAMGRGYNPMFPGFMPPQGGPPLGGSPGQGSGGDGGQGPTPPHGGGGPHGPYNPADMEQMFLENQRRAAAFGFGNPAAAAAFYGAQFAGPGDGGFGFPPGGGYPPPPPQRQQHQFPHQPPTQGGGSGGSGGGGHGPPPQQQQQGGNAEGSTKGQAQSTNDGGSRGGPSSGDATWEHGEDGSAQNGGGSSDQDDIEV</sequence>
<feature type="compositionally biased region" description="Gly residues" evidence="1">
    <location>
        <begin position="424"/>
        <end position="436"/>
    </location>
</feature>
<feature type="compositionally biased region" description="Acidic residues" evidence="1">
    <location>
        <begin position="100"/>
        <end position="117"/>
    </location>
</feature>
<feature type="region of interest" description="Disordered" evidence="1">
    <location>
        <begin position="255"/>
        <end position="291"/>
    </location>
</feature>
<name>A0A9K3Q7H3_9STRA</name>
<feature type="region of interest" description="Disordered" evidence="1">
    <location>
        <begin position="313"/>
        <end position="358"/>
    </location>
</feature>
<dbReference type="Pfam" id="PF20710">
    <property type="entry name" value="DUF6824"/>
    <property type="match status" value="1"/>
</dbReference>
<reference evidence="3" key="2">
    <citation type="submission" date="2021-04" db="EMBL/GenBank/DDBJ databases">
        <authorList>
            <person name="Podell S."/>
        </authorList>
    </citation>
    <scope>NUCLEOTIDE SEQUENCE</scope>
    <source>
        <strain evidence="3">Hildebrandi</strain>
    </source>
</reference>
<feature type="compositionally biased region" description="Basic and acidic residues" evidence="1">
    <location>
        <begin position="77"/>
        <end position="99"/>
    </location>
</feature>
<feature type="compositionally biased region" description="Gly residues" evidence="1">
    <location>
        <begin position="323"/>
        <end position="351"/>
    </location>
</feature>
<feature type="region of interest" description="Disordered" evidence="1">
    <location>
        <begin position="394"/>
        <end position="498"/>
    </location>
</feature>
<keyword evidence="4" id="KW-1185">Reference proteome</keyword>
<dbReference type="AlphaFoldDB" id="A0A9K3Q7H3"/>
<dbReference type="EMBL" id="JAGRRH010000002">
    <property type="protein sequence ID" value="KAG7373601.1"/>
    <property type="molecule type" value="Genomic_DNA"/>
</dbReference>
<dbReference type="InterPro" id="IPR049227">
    <property type="entry name" value="DUF6824"/>
</dbReference>
<feature type="compositionally biased region" description="Basic residues" evidence="1">
    <location>
        <begin position="280"/>
        <end position="290"/>
    </location>
</feature>
<comment type="caution">
    <text evidence="3">The sequence shown here is derived from an EMBL/GenBank/DDBJ whole genome shotgun (WGS) entry which is preliminary data.</text>
</comment>
<evidence type="ECO:0000259" key="2">
    <source>
        <dbReference type="Pfam" id="PF20710"/>
    </source>
</evidence>
<feature type="domain" description="DUF6824" evidence="2">
    <location>
        <begin position="153"/>
        <end position="238"/>
    </location>
</feature>
<feature type="compositionally biased region" description="Polar residues" evidence="1">
    <location>
        <begin position="450"/>
        <end position="462"/>
    </location>
</feature>
<evidence type="ECO:0000313" key="4">
    <source>
        <dbReference type="Proteomes" id="UP000693970"/>
    </source>
</evidence>
<feature type="compositionally biased region" description="Basic and acidic residues" evidence="1">
    <location>
        <begin position="15"/>
        <end position="30"/>
    </location>
</feature>
<gene>
    <name evidence="3" type="ORF">IV203_034325</name>
</gene>
<dbReference type="OrthoDB" id="49059at2759"/>
<dbReference type="Proteomes" id="UP000693970">
    <property type="component" value="Unassembled WGS sequence"/>
</dbReference>
<reference evidence="3" key="1">
    <citation type="journal article" date="2021" name="Sci. Rep.">
        <title>Diploid genomic architecture of Nitzschia inconspicua, an elite biomass production diatom.</title>
        <authorList>
            <person name="Oliver A."/>
            <person name="Podell S."/>
            <person name="Pinowska A."/>
            <person name="Traller J.C."/>
            <person name="Smith S.R."/>
            <person name="McClure R."/>
            <person name="Beliaev A."/>
            <person name="Bohutskyi P."/>
            <person name="Hill E.A."/>
            <person name="Rabines A."/>
            <person name="Zheng H."/>
            <person name="Allen L.Z."/>
            <person name="Kuo A."/>
            <person name="Grigoriev I.V."/>
            <person name="Allen A.E."/>
            <person name="Hazlebeck D."/>
            <person name="Allen E.E."/>
        </authorList>
    </citation>
    <scope>NUCLEOTIDE SEQUENCE</scope>
    <source>
        <strain evidence="3">Hildebrandi</strain>
    </source>
</reference>
<organism evidence="3 4">
    <name type="scientific">Nitzschia inconspicua</name>
    <dbReference type="NCBI Taxonomy" id="303405"/>
    <lineage>
        <taxon>Eukaryota</taxon>
        <taxon>Sar</taxon>
        <taxon>Stramenopiles</taxon>
        <taxon>Ochrophyta</taxon>
        <taxon>Bacillariophyta</taxon>
        <taxon>Bacillariophyceae</taxon>
        <taxon>Bacillariophycidae</taxon>
        <taxon>Bacillariales</taxon>
        <taxon>Bacillariaceae</taxon>
        <taxon>Nitzschia</taxon>
    </lineage>
</organism>
<protein>
    <recommendedName>
        <fullName evidence="2">DUF6824 domain-containing protein</fullName>
    </recommendedName>
</protein>
<accession>A0A9K3Q7H3</accession>
<feature type="region of interest" description="Disordered" evidence="1">
    <location>
        <begin position="1"/>
        <end position="169"/>
    </location>
</feature>
<proteinExistence type="predicted"/>